<feature type="region of interest" description="Disordered" evidence="1">
    <location>
        <begin position="127"/>
        <end position="166"/>
    </location>
</feature>
<name>A0A7C3PN20_9CYAN</name>
<dbReference type="InterPro" id="IPR018759">
    <property type="entry name" value="BBP2_2"/>
</dbReference>
<organism evidence="2">
    <name type="scientific">Oscillatoriales cyanobacterium SpSt-418</name>
    <dbReference type="NCBI Taxonomy" id="2282169"/>
    <lineage>
        <taxon>Bacteria</taxon>
        <taxon>Bacillati</taxon>
        <taxon>Cyanobacteriota</taxon>
        <taxon>Cyanophyceae</taxon>
        <taxon>Oscillatoriophycideae</taxon>
        <taxon>Oscillatoriales</taxon>
    </lineage>
</organism>
<evidence type="ECO:0000313" key="2">
    <source>
        <dbReference type="EMBL" id="HFM97877.1"/>
    </source>
</evidence>
<reference evidence="2" key="1">
    <citation type="journal article" date="2020" name="mSystems">
        <title>Genome- and Community-Level Interaction Insights into Carbon Utilization and Element Cycling Functions of Hydrothermarchaeota in Hydrothermal Sediment.</title>
        <authorList>
            <person name="Zhou Z."/>
            <person name="Liu Y."/>
            <person name="Xu W."/>
            <person name="Pan J."/>
            <person name="Luo Z.H."/>
            <person name="Li M."/>
        </authorList>
    </citation>
    <scope>NUCLEOTIDE SEQUENCE [LARGE SCALE GENOMIC DNA]</scope>
    <source>
        <strain evidence="2">SpSt-418</strain>
    </source>
</reference>
<feature type="compositionally biased region" description="Polar residues" evidence="1">
    <location>
        <begin position="134"/>
        <end position="144"/>
    </location>
</feature>
<sequence>MFSQTKNPSSTQKTVNPAQWLGYFVLLSVSVFTPRPVKADLTHSNPRLIPETHPSTGKAIAADVGPIDLPIANTADRSAPLLAQKGGDRLKQQPISAAQTMQRSPRVAVSVTEFKAPLTQAQQLLEAAKPESSAAVTLSETRVSFTEPAKPDEFLSPPPMPDPDLGIIQIEEDTAPASSPPDIPQPSDPDLGVMQIEEEPRFDPGLPQDPNNPQLPIYPPFIIQPNQTDQCPDPDPDLGCFKIEFPPPPRPKRVFLSAGVSYTQRTNVLAGLDPVNDGLFQTGLVLYGAPPIGSETFLEFTAAANIIRYSQEVDFDYNDLFFSLGILQRLSPTMYLGLGWSNQQLFQANDNLASFNRPKGQRFLNDHAVRAELRRQDKLANRLFWNTYYRFQWTFSDPDDRTRAINLLAAGLTYDIQSNLQLGLDYTFVVTNYTNIDRDDLYNQVTARLSYIMFRNTRLAFFAGYSFGSSTDPTIDFDGFVFGVGLNVQIGLF</sequence>
<protein>
    <submittedName>
        <fullName evidence="2">Uncharacterized protein</fullName>
    </submittedName>
</protein>
<proteinExistence type="predicted"/>
<comment type="caution">
    <text evidence="2">The sequence shown here is derived from an EMBL/GenBank/DDBJ whole genome shotgun (WGS) entry which is preliminary data.</text>
</comment>
<dbReference type="EMBL" id="DSRU01000118">
    <property type="protein sequence ID" value="HFM97877.1"/>
    <property type="molecule type" value="Genomic_DNA"/>
</dbReference>
<dbReference type="Pfam" id="PF10082">
    <property type="entry name" value="BBP2_2"/>
    <property type="match status" value="1"/>
</dbReference>
<accession>A0A7C3PN20</accession>
<gene>
    <name evidence="2" type="ORF">ENR64_08920</name>
</gene>
<evidence type="ECO:0000256" key="1">
    <source>
        <dbReference type="SAM" id="MobiDB-lite"/>
    </source>
</evidence>
<dbReference type="AlphaFoldDB" id="A0A7C3PN20"/>
<dbReference type="SUPFAM" id="SSF56935">
    <property type="entry name" value="Porins"/>
    <property type="match status" value="1"/>
</dbReference>